<dbReference type="PROSITE" id="PS00867">
    <property type="entry name" value="CPSASE_2"/>
    <property type="match status" value="1"/>
</dbReference>
<reference evidence="18" key="1">
    <citation type="submission" date="2022-05" db="EMBL/GenBank/DDBJ databases">
        <authorList>
            <person name="Jo J.-H."/>
            <person name="Im W.-T."/>
        </authorList>
    </citation>
    <scope>NUCLEOTIDE SEQUENCE</scope>
    <source>
        <strain evidence="18">SE158</strain>
    </source>
</reference>
<evidence type="ECO:0000256" key="3">
    <source>
        <dbReference type="ARBA" id="ARBA00013050"/>
    </source>
</evidence>
<evidence type="ECO:0000313" key="18">
    <source>
        <dbReference type="EMBL" id="MCL6684729.1"/>
    </source>
</evidence>
<proteinExistence type="predicted"/>
<keyword evidence="19" id="KW-1185">Reference proteome</keyword>
<dbReference type="InterPro" id="IPR001882">
    <property type="entry name" value="Biotin_BS"/>
</dbReference>
<keyword evidence="4" id="KW-0436">Ligase</keyword>
<dbReference type="InterPro" id="IPR005481">
    <property type="entry name" value="BC-like_N"/>
</dbReference>
<dbReference type="InterPro" id="IPR011764">
    <property type="entry name" value="Biotin_carboxylation_dom"/>
</dbReference>
<dbReference type="CDD" id="cd06850">
    <property type="entry name" value="biotinyl_domain"/>
    <property type="match status" value="1"/>
</dbReference>
<comment type="pathway">
    <text evidence="2">Metabolic intermediate metabolism; propanoyl-CoA degradation; succinyl-CoA from propanoyl-CoA: step 1/3.</text>
</comment>
<dbReference type="Pfam" id="PF02786">
    <property type="entry name" value="CPSase_L_D2"/>
    <property type="match status" value="1"/>
</dbReference>
<dbReference type="Pfam" id="PF02785">
    <property type="entry name" value="Biotin_carb_C"/>
    <property type="match status" value="1"/>
</dbReference>
<dbReference type="SUPFAM" id="SSF51230">
    <property type="entry name" value="Single hybrid motif"/>
    <property type="match status" value="1"/>
</dbReference>
<accession>A0ABT0RPZ8</accession>
<dbReference type="InterPro" id="IPR041265">
    <property type="entry name" value="PCC_BT"/>
</dbReference>
<dbReference type="PROSITE" id="PS00866">
    <property type="entry name" value="CPSASE_1"/>
    <property type="match status" value="1"/>
</dbReference>
<evidence type="ECO:0000256" key="10">
    <source>
        <dbReference type="ARBA" id="ARBA00023098"/>
    </source>
</evidence>
<dbReference type="InterPro" id="IPR000089">
    <property type="entry name" value="Biotin_lipoyl"/>
</dbReference>
<dbReference type="PANTHER" id="PTHR18866:SF33">
    <property type="entry name" value="METHYLCROTONOYL-COA CARBOXYLASE SUBUNIT ALPHA, MITOCHONDRIAL-RELATED"/>
    <property type="match status" value="1"/>
</dbReference>
<sequence length="665" mass="72557">MFSKILIANRGEIACRVIRTAKRMGIKTVAVYSDADARAPHVRMADESVRLGPAPASESYLKAELIIDACKATGAEAVHPGYGFLSERTSFAEALEKAGIAFIGPPPKAIAAMGDKIESKKLAQKAGVNVVPGYLGDIATTDEAVKIAGDIGYPVMMKASAGGGGKGMRLAWSEKDVREGFDSVKREGLNSFGDDRVFIEKFIENPRHIEIQVLGDKHGNILYLGERECSIQRRHQKVVEEAPSPFVHPEMRKAMGEQAVALARAVGYYSAGTVELIVSGKDPTGKSFYFLEMNTRLQVEHPVTEEVTGLDLVEQMIRVAYGEKLKLKQEDVKLNGWSVETRIYAEDPYRGFLPSTGRLVRYRPTAAERDDSGVTRVDDGVFEGGEVSMFYDPMIAKLVTWAPDRETAIDRQIEALDAFEIDGIGQNIDFLSALMQHPRFREGNLETDFIADEYPEGFHGAPADERLTGDLSAIAALIAATHDARATEIDGQLGPPVQIGLDRVMKFDGIEHRVHFTDAGVVIDEDAPVGVHADYVPGQRLIHAEVDGRKHIVKIARNGRGWKLTTRGASHKVQVMAPHVAELARHMIEKVPPDLSRLLIAPMPGLVTRLNVKAGDKVEAGQPVAVMEAMKMENILRAEKAATVKATPVAAGESVAVDQVIVEFE</sequence>
<keyword evidence="8" id="KW-0460">Magnesium</keyword>
<evidence type="ECO:0000259" key="17">
    <source>
        <dbReference type="PROSITE" id="PS50979"/>
    </source>
</evidence>
<keyword evidence="7 14" id="KW-0067">ATP-binding</keyword>
<feature type="domain" description="Lipoyl-binding" evidence="15">
    <location>
        <begin position="586"/>
        <end position="665"/>
    </location>
</feature>
<dbReference type="PROSITE" id="PS50979">
    <property type="entry name" value="BC"/>
    <property type="match status" value="1"/>
</dbReference>
<keyword evidence="5" id="KW-0479">Metal-binding</keyword>
<dbReference type="SUPFAM" id="SSF51246">
    <property type="entry name" value="Rudiment single hybrid motif"/>
    <property type="match status" value="1"/>
</dbReference>
<evidence type="ECO:0000256" key="11">
    <source>
        <dbReference type="ARBA" id="ARBA00023211"/>
    </source>
</evidence>
<protein>
    <recommendedName>
        <fullName evidence="3">propionyl-CoA carboxylase</fullName>
        <ecNumber evidence="3">6.4.1.3</ecNumber>
    </recommendedName>
</protein>
<dbReference type="Pfam" id="PF00289">
    <property type="entry name" value="Biotin_carb_N"/>
    <property type="match status" value="1"/>
</dbReference>
<evidence type="ECO:0000256" key="7">
    <source>
        <dbReference type="ARBA" id="ARBA00022840"/>
    </source>
</evidence>
<dbReference type="InterPro" id="IPR016185">
    <property type="entry name" value="PreATP-grasp_dom_sf"/>
</dbReference>
<evidence type="ECO:0000256" key="13">
    <source>
        <dbReference type="ARBA" id="ARBA00049495"/>
    </source>
</evidence>
<dbReference type="InterPro" id="IPR005482">
    <property type="entry name" value="Biotin_COase_C"/>
</dbReference>
<keyword evidence="9" id="KW-0442">Lipid degradation</keyword>
<dbReference type="Proteomes" id="UP001165363">
    <property type="component" value="Unassembled WGS sequence"/>
</dbReference>
<comment type="cofactor">
    <cofactor evidence="1">
        <name>biotin</name>
        <dbReference type="ChEBI" id="CHEBI:57586"/>
    </cofactor>
</comment>
<evidence type="ECO:0000259" key="16">
    <source>
        <dbReference type="PROSITE" id="PS50975"/>
    </source>
</evidence>
<evidence type="ECO:0000256" key="1">
    <source>
        <dbReference type="ARBA" id="ARBA00001953"/>
    </source>
</evidence>
<dbReference type="SUPFAM" id="SSF52440">
    <property type="entry name" value="PreATP-grasp domain"/>
    <property type="match status" value="1"/>
</dbReference>
<evidence type="ECO:0000256" key="4">
    <source>
        <dbReference type="ARBA" id="ARBA00022598"/>
    </source>
</evidence>
<dbReference type="PROSITE" id="PS00188">
    <property type="entry name" value="BIOTIN"/>
    <property type="match status" value="1"/>
</dbReference>
<dbReference type="InterPro" id="IPR011053">
    <property type="entry name" value="Single_hybrid_motif"/>
</dbReference>
<feature type="domain" description="Biotin carboxylation" evidence="17">
    <location>
        <begin position="1"/>
        <end position="455"/>
    </location>
</feature>
<keyword evidence="6 14" id="KW-0547">Nucleotide-binding</keyword>
<dbReference type="PANTHER" id="PTHR18866">
    <property type="entry name" value="CARBOXYLASE:PYRUVATE/ACETYL-COA/PROPIONYL-COA CARBOXYLASE"/>
    <property type="match status" value="1"/>
</dbReference>
<keyword evidence="11" id="KW-0464">Manganese</keyword>
<dbReference type="InterPro" id="IPR011054">
    <property type="entry name" value="Rudment_hybrid_motif"/>
</dbReference>
<comment type="caution">
    <text evidence="18">The sequence shown here is derived from an EMBL/GenBank/DDBJ whole genome shotgun (WGS) entry which is preliminary data.</text>
</comment>
<organism evidence="18 19">
    <name type="scientific">Sphingomonas alba</name>
    <dbReference type="NCBI Taxonomy" id="2908208"/>
    <lineage>
        <taxon>Bacteria</taxon>
        <taxon>Pseudomonadati</taxon>
        <taxon>Pseudomonadota</taxon>
        <taxon>Alphaproteobacteria</taxon>
        <taxon>Sphingomonadales</taxon>
        <taxon>Sphingomonadaceae</taxon>
        <taxon>Sphingomonas</taxon>
    </lineage>
</organism>
<dbReference type="InterPro" id="IPR005479">
    <property type="entry name" value="CPAse_ATP-bd"/>
</dbReference>
<dbReference type="NCBIfam" id="NF006367">
    <property type="entry name" value="PRK08591.1"/>
    <property type="match status" value="1"/>
</dbReference>
<name>A0ABT0RPZ8_9SPHN</name>
<keyword evidence="10" id="KW-0443">Lipid metabolism</keyword>
<evidence type="ECO:0000256" key="14">
    <source>
        <dbReference type="PROSITE-ProRule" id="PRU00409"/>
    </source>
</evidence>
<dbReference type="Pfam" id="PF18140">
    <property type="entry name" value="PCC_BT"/>
    <property type="match status" value="1"/>
</dbReference>
<dbReference type="PROSITE" id="PS50975">
    <property type="entry name" value="ATP_GRASP"/>
    <property type="match status" value="1"/>
</dbReference>
<evidence type="ECO:0000259" key="15">
    <source>
        <dbReference type="PROSITE" id="PS50968"/>
    </source>
</evidence>
<dbReference type="RefSeq" id="WP_249849124.1">
    <property type="nucleotide sequence ID" value="NZ_JAMGBD010000002.1"/>
</dbReference>
<evidence type="ECO:0000313" key="19">
    <source>
        <dbReference type="Proteomes" id="UP001165363"/>
    </source>
</evidence>
<evidence type="ECO:0000256" key="12">
    <source>
        <dbReference type="ARBA" id="ARBA00023267"/>
    </source>
</evidence>
<comment type="catalytic activity">
    <reaction evidence="13">
        <text>propanoyl-CoA + hydrogencarbonate + ATP = (S)-methylmalonyl-CoA + ADP + phosphate + H(+)</text>
        <dbReference type="Rhea" id="RHEA:23720"/>
        <dbReference type="ChEBI" id="CHEBI:15378"/>
        <dbReference type="ChEBI" id="CHEBI:17544"/>
        <dbReference type="ChEBI" id="CHEBI:30616"/>
        <dbReference type="ChEBI" id="CHEBI:43474"/>
        <dbReference type="ChEBI" id="CHEBI:57327"/>
        <dbReference type="ChEBI" id="CHEBI:57392"/>
        <dbReference type="ChEBI" id="CHEBI:456216"/>
        <dbReference type="EC" id="6.4.1.3"/>
    </reaction>
    <physiologicalReaction direction="left-to-right" evidence="13">
        <dbReference type="Rhea" id="RHEA:23721"/>
    </physiologicalReaction>
</comment>
<gene>
    <name evidence="18" type="ORF">LZ536_12590</name>
</gene>
<dbReference type="SUPFAM" id="SSF56059">
    <property type="entry name" value="Glutathione synthetase ATP-binding domain-like"/>
    <property type="match status" value="1"/>
</dbReference>
<dbReference type="PROSITE" id="PS50968">
    <property type="entry name" value="BIOTINYL_LIPOYL"/>
    <property type="match status" value="1"/>
</dbReference>
<dbReference type="SMART" id="SM00878">
    <property type="entry name" value="Biotin_carb_C"/>
    <property type="match status" value="1"/>
</dbReference>
<dbReference type="InterPro" id="IPR011761">
    <property type="entry name" value="ATP-grasp"/>
</dbReference>
<dbReference type="Gene3D" id="3.30.700.30">
    <property type="match status" value="1"/>
</dbReference>
<dbReference type="InterPro" id="IPR050856">
    <property type="entry name" value="Biotin_carboxylase_complex"/>
</dbReference>
<dbReference type="EC" id="6.4.1.3" evidence="3"/>
<evidence type="ECO:0000256" key="8">
    <source>
        <dbReference type="ARBA" id="ARBA00022842"/>
    </source>
</evidence>
<dbReference type="EMBL" id="JAMGBD010000002">
    <property type="protein sequence ID" value="MCL6684729.1"/>
    <property type="molecule type" value="Genomic_DNA"/>
</dbReference>
<evidence type="ECO:0000256" key="6">
    <source>
        <dbReference type="ARBA" id="ARBA00022741"/>
    </source>
</evidence>
<dbReference type="Pfam" id="PF00364">
    <property type="entry name" value="Biotin_lipoyl"/>
    <property type="match status" value="1"/>
</dbReference>
<evidence type="ECO:0000256" key="2">
    <source>
        <dbReference type="ARBA" id="ARBA00005060"/>
    </source>
</evidence>
<keyword evidence="12" id="KW-0092">Biotin</keyword>
<evidence type="ECO:0000256" key="9">
    <source>
        <dbReference type="ARBA" id="ARBA00022963"/>
    </source>
</evidence>
<dbReference type="Gene3D" id="3.30.470.20">
    <property type="entry name" value="ATP-grasp fold, B domain"/>
    <property type="match status" value="1"/>
</dbReference>
<feature type="domain" description="ATP-grasp" evidence="16">
    <location>
        <begin position="120"/>
        <end position="321"/>
    </location>
</feature>
<dbReference type="Gene3D" id="2.40.50.100">
    <property type="match status" value="1"/>
</dbReference>
<evidence type="ECO:0000256" key="5">
    <source>
        <dbReference type="ARBA" id="ARBA00022723"/>
    </source>
</evidence>